<proteinExistence type="predicted"/>
<dbReference type="RefSeq" id="WP_163989153.1">
    <property type="nucleotide sequence ID" value="NZ_WUEY01000010.1"/>
</dbReference>
<feature type="transmembrane region" description="Helical" evidence="2">
    <location>
        <begin position="507"/>
        <end position="532"/>
    </location>
</feature>
<organism evidence="3 4">
    <name type="scientific">Rhizobium lusitanum</name>
    <dbReference type="NCBI Taxonomy" id="293958"/>
    <lineage>
        <taxon>Bacteria</taxon>
        <taxon>Pseudomonadati</taxon>
        <taxon>Pseudomonadota</taxon>
        <taxon>Alphaproteobacteria</taxon>
        <taxon>Hyphomicrobiales</taxon>
        <taxon>Rhizobiaceae</taxon>
        <taxon>Rhizobium/Agrobacterium group</taxon>
        <taxon>Rhizobium</taxon>
    </lineage>
</organism>
<feature type="transmembrane region" description="Helical" evidence="2">
    <location>
        <begin position="380"/>
        <end position="401"/>
    </location>
</feature>
<accession>A0A6L9U9D6</accession>
<evidence type="ECO:0000256" key="1">
    <source>
        <dbReference type="SAM" id="Coils"/>
    </source>
</evidence>
<keyword evidence="2" id="KW-1133">Transmembrane helix</keyword>
<feature type="transmembrane region" description="Helical" evidence="2">
    <location>
        <begin position="163"/>
        <end position="183"/>
    </location>
</feature>
<evidence type="ECO:0000313" key="3">
    <source>
        <dbReference type="EMBL" id="NEI72144.1"/>
    </source>
</evidence>
<dbReference type="InterPro" id="IPR006726">
    <property type="entry name" value="PHBA_efflux_AaeB/fusaric-R"/>
</dbReference>
<keyword evidence="2" id="KW-0472">Membrane</keyword>
<evidence type="ECO:0000256" key="2">
    <source>
        <dbReference type="SAM" id="Phobius"/>
    </source>
</evidence>
<gene>
    <name evidence="3" type="ORF">GR212_21390</name>
</gene>
<feature type="transmembrane region" description="Helical" evidence="2">
    <location>
        <begin position="37"/>
        <end position="57"/>
    </location>
</feature>
<dbReference type="GO" id="GO:0022857">
    <property type="term" value="F:transmembrane transporter activity"/>
    <property type="evidence" value="ECO:0007669"/>
    <property type="project" value="InterPro"/>
</dbReference>
<feature type="transmembrane region" description="Helical" evidence="2">
    <location>
        <begin position="92"/>
        <end position="121"/>
    </location>
</feature>
<dbReference type="EMBL" id="WUEY01000010">
    <property type="protein sequence ID" value="NEI72144.1"/>
    <property type="molecule type" value="Genomic_DNA"/>
</dbReference>
<keyword evidence="2" id="KW-0812">Transmembrane</keyword>
<feature type="coiled-coil region" evidence="1">
    <location>
        <begin position="305"/>
        <end position="332"/>
    </location>
</feature>
<sequence length="694" mass="73614">MMAVTAAWRNQFGWRMRARLKIIPSIWLRLDLFTPQWGYVLRSVLAAALALGIGFVCQVEMPYSAASTVLLVANASQGAVLAKGFWRVAGTLVGGIVAILLMGLFAQTPALFLLAFGLWLGLCTGGAMIFRHFRASGTAVAGYTIGLATYGSLEHPDTSLEHALGRIATVVLGVVCLAVVAALSSARVSPSRFHAGFARLIGAVGRVMTTKLSGEARRDMAPAVGLVPELFALDDLLELASAESAEVALRAGAVREGMAALLAGLVGATAWSSTGPLHPIIERAASRVRQAVDTASEALNSIDGVEQARASIAAARHDLQALVVEAESLEGAEKLDVPIQLDRMIELAEDYEAALVGLARLRSGRRGARRSYRFHRDWRAGLDNGLRSFLAIVLGGAFWIATAWPDGSLMLLVLAPYCALLAMAGNPAAGAVEFVKGTVVAVPASFICAFIVLPQIDGFPLLIVALAPFWIAGLYATTKPKFAAASLAYLVAFNTLVGAANPMTYNFAAWCNQVCGWLAGVIVTLLCFRIILPRNPGKEAGRIAGKIRDDVLAIARRDGRWDRHAWEHLQHHRLSRIALALKGDPARQRLMMEDGLAGIHAGRALLRIRNTLRQNHFPATALSLTLAVLADSKSWSLAPAEAANTLRAIAELLLSANSGDPSAQGPVHQVAVALADLSSLIGAHPGFFALAESA</sequence>
<feature type="transmembrane region" description="Helical" evidence="2">
    <location>
        <begin position="482"/>
        <end position="501"/>
    </location>
</feature>
<evidence type="ECO:0000313" key="4">
    <source>
        <dbReference type="Proteomes" id="UP000483035"/>
    </source>
</evidence>
<name>A0A6L9U9D6_9HYPH</name>
<dbReference type="Proteomes" id="UP000483035">
    <property type="component" value="Unassembled WGS sequence"/>
</dbReference>
<reference evidence="3 4" key="1">
    <citation type="submission" date="2019-12" db="EMBL/GenBank/DDBJ databases">
        <title>Rhizobium genotypes associated with high levels of biological nitrogen fixation by grain legumes in a temperate-maritime cropping system.</title>
        <authorList>
            <person name="Maluk M."/>
            <person name="Francesc Ferrando Molina F."/>
            <person name="Lopez Del Egido L."/>
            <person name="Lafos M."/>
            <person name="Langarica-Fuentes A."/>
            <person name="Gebre Yohannes G."/>
            <person name="Young M.W."/>
            <person name="Martin P."/>
            <person name="Gantlett R."/>
            <person name="Kenicer G."/>
            <person name="Hawes C."/>
            <person name="Begg G.S."/>
            <person name="Quilliam R.S."/>
            <person name="Squire G.R."/>
            <person name="Poole P.S."/>
            <person name="Young P.W."/>
            <person name="Iannetta P.M."/>
            <person name="James E.K."/>
        </authorList>
    </citation>
    <scope>NUCLEOTIDE SEQUENCE [LARGE SCALE GENOMIC DNA]</scope>
    <source>
        <strain evidence="3 4">JHI1118</strain>
    </source>
</reference>
<keyword evidence="1" id="KW-0175">Coiled coil</keyword>
<dbReference type="AlphaFoldDB" id="A0A6L9U9D6"/>
<protein>
    <submittedName>
        <fullName evidence="3">FUSC family protein</fullName>
    </submittedName>
</protein>
<dbReference type="Pfam" id="PF04632">
    <property type="entry name" value="FUSC"/>
    <property type="match status" value="1"/>
</dbReference>
<dbReference type="GO" id="GO:0005886">
    <property type="term" value="C:plasma membrane"/>
    <property type="evidence" value="ECO:0007669"/>
    <property type="project" value="InterPro"/>
</dbReference>
<comment type="caution">
    <text evidence="3">The sequence shown here is derived from an EMBL/GenBank/DDBJ whole genome shotgun (WGS) entry which is preliminary data.</text>
</comment>
<feature type="transmembrane region" description="Helical" evidence="2">
    <location>
        <begin position="407"/>
        <end position="425"/>
    </location>
</feature>